<feature type="compositionally biased region" description="Pro residues" evidence="1">
    <location>
        <begin position="348"/>
        <end position="358"/>
    </location>
</feature>
<feature type="compositionally biased region" description="Low complexity" evidence="1">
    <location>
        <begin position="23"/>
        <end position="64"/>
    </location>
</feature>
<feature type="transmembrane region" description="Helical" evidence="2">
    <location>
        <begin position="120"/>
        <end position="143"/>
    </location>
</feature>
<proteinExistence type="predicted"/>
<dbReference type="AlphaFoldDB" id="A0A5N5RIF5"/>
<keyword evidence="2" id="KW-0472">Membrane</keyword>
<feature type="region of interest" description="Disordered" evidence="1">
    <location>
        <begin position="289"/>
        <end position="358"/>
    </location>
</feature>
<evidence type="ECO:0000256" key="2">
    <source>
        <dbReference type="SAM" id="Phobius"/>
    </source>
</evidence>
<feature type="compositionally biased region" description="Polar residues" evidence="1">
    <location>
        <begin position="1"/>
        <end position="10"/>
    </location>
</feature>
<feature type="compositionally biased region" description="Low complexity" evidence="1">
    <location>
        <begin position="73"/>
        <end position="88"/>
    </location>
</feature>
<feature type="transmembrane region" description="Helical" evidence="2">
    <location>
        <begin position="164"/>
        <end position="192"/>
    </location>
</feature>
<gene>
    <name evidence="3" type="ORF">EHS19_05640</name>
</gene>
<evidence type="ECO:0000313" key="4">
    <source>
        <dbReference type="Proteomes" id="UP000326336"/>
    </source>
</evidence>
<feature type="compositionally biased region" description="Low complexity" evidence="1">
    <location>
        <begin position="289"/>
        <end position="328"/>
    </location>
</feature>
<reference evidence="3 4" key="1">
    <citation type="journal article" date="2019" name="Int. J. Syst. Evol. Microbiol.">
        <title>Bifidobacterium jacchi sp. nov., isolated from the faeces of a baby common marmoset (Callithrix jacchus).</title>
        <authorList>
            <person name="Modesto M."/>
            <person name="Watanabe K."/>
            <person name="Arita M."/>
            <person name="Satti M."/>
            <person name="Oki K."/>
            <person name="Sciavilla P."/>
            <person name="Patavino C."/>
            <person name="Camma C."/>
            <person name="Michelini S."/>
            <person name="Sgorbati B."/>
            <person name="Mattarelli P."/>
        </authorList>
    </citation>
    <scope>NUCLEOTIDE SEQUENCE [LARGE SCALE GENOMIC DNA]</scope>
    <source>
        <strain evidence="3 4">MRM 9.3</strain>
    </source>
</reference>
<keyword evidence="2" id="KW-0812">Transmembrane</keyword>
<protein>
    <submittedName>
        <fullName evidence="3">ABC transporter permease</fullName>
    </submittedName>
</protein>
<feature type="region of interest" description="Disordered" evidence="1">
    <location>
        <begin position="1"/>
        <end position="88"/>
    </location>
</feature>
<sequence>MTDPNNSVPGNQYGAPATPDIPAVPSAPAVPTAPTVPAAPEVPQQPTDAGQPQYAAPQFAAQPAPQVPPQQPPFGAAPAGAPAGAPAPQFNAANAMNQLGNVSDKLSGTTVNVGSYKFDMISIITFIGAILTVIATLVPFVSINLSVMGQTLNESQSLIKGGDGWFFILFAVAAVVLTIVRQHLAALIVSVLDLGLGIFEMMDAGKKIDEAVGQLAGYGLGDEFRNAVSYGAGPWLVFLGAAAMIVGTGLAFFNMTRAKKGAAPAVPVAPQFGAPAPAFGAPAPAAGAPAAAPAPFGAPSAPADPFAAPAPVSAPSDPFQQQPAAPAAADDEDEFGATVLSTSTPQQPTTPPTLPQQH</sequence>
<accession>A0A5N5RIF5</accession>
<feature type="transmembrane region" description="Helical" evidence="2">
    <location>
        <begin position="232"/>
        <end position="253"/>
    </location>
</feature>
<dbReference type="EMBL" id="RQSP01000016">
    <property type="protein sequence ID" value="KAB5607065.1"/>
    <property type="molecule type" value="Genomic_DNA"/>
</dbReference>
<dbReference type="RefSeq" id="WP_151916804.1">
    <property type="nucleotide sequence ID" value="NZ_RQSP01000016.1"/>
</dbReference>
<keyword evidence="2" id="KW-1133">Transmembrane helix</keyword>
<comment type="caution">
    <text evidence="3">The sequence shown here is derived from an EMBL/GenBank/DDBJ whole genome shotgun (WGS) entry which is preliminary data.</text>
</comment>
<dbReference type="Proteomes" id="UP000326336">
    <property type="component" value="Unassembled WGS sequence"/>
</dbReference>
<evidence type="ECO:0000313" key="3">
    <source>
        <dbReference type="EMBL" id="KAB5607065.1"/>
    </source>
</evidence>
<name>A0A5N5RIF5_9BIFI</name>
<organism evidence="3 4">
    <name type="scientific">Bifidobacterium jacchi</name>
    <dbReference type="NCBI Taxonomy" id="2490545"/>
    <lineage>
        <taxon>Bacteria</taxon>
        <taxon>Bacillati</taxon>
        <taxon>Actinomycetota</taxon>
        <taxon>Actinomycetes</taxon>
        <taxon>Bifidobacteriales</taxon>
        <taxon>Bifidobacteriaceae</taxon>
        <taxon>Bifidobacterium</taxon>
    </lineage>
</organism>
<keyword evidence="4" id="KW-1185">Reference proteome</keyword>
<evidence type="ECO:0000256" key="1">
    <source>
        <dbReference type="SAM" id="MobiDB-lite"/>
    </source>
</evidence>